<protein>
    <recommendedName>
        <fullName evidence="4">Zinc knuckle CX2CX4HX4C domain-containing protein</fullName>
    </recommendedName>
</protein>
<evidence type="ECO:0000313" key="3">
    <source>
        <dbReference type="Proteomes" id="UP001151760"/>
    </source>
</evidence>
<sequence length="271" mass="29001">MDDGDLSLGICIHSKIDDTIHVDESLIVQAVIVQEMPNSYAGAVGGSKPVPSKSKANFHSLFSKNLCEGANFSIPRKVVETVFSEDGLSIIASQIESLTMGVPLIEGSGFTIETITIEYEWNPTRSDLCKIFGHVHDHCPNMVSVPPTIVTHNVVTPTVEKTNDGSQTAGKKKKNKGKSKSTNVGQVSGHLVKQTLRYEPKASISVPNKGATNLSTASKSSSMLKNQPLKAIVTSTKEGNITISNSYAALDNESAEDVENVYDESANLLPS</sequence>
<feature type="compositionally biased region" description="Polar residues" evidence="1">
    <location>
        <begin position="158"/>
        <end position="169"/>
    </location>
</feature>
<organism evidence="2 3">
    <name type="scientific">Tanacetum coccineum</name>
    <dbReference type="NCBI Taxonomy" id="301880"/>
    <lineage>
        <taxon>Eukaryota</taxon>
        <taxon>Viridiplantae</taxon>
        <taxon>Streptophyta</taxon>
        <taxon>Embryophyta</taxon>
        <taxon>Tracheophyta</taxon>
        <taxon>Spermatophyta</taxon>
        <taxon>Magnoliopsida</taxon>
        <taxon>eudicotyledons</taxon>
        <taxon>Gunneridae</taxon>
        <taxon>Pentapetalae</taxon>
        <taxon>asterids</taxon>
        <taxon>campanulids</taxon>
        <taxon>Asterales</taxon>
        <taxon>Asteraceae</taxon>
        <taxon>Asteroideae</taxon>
        <taxon>Anthemideae</taxon>
        <taxon>Anthemidinae</taxon>
        <taxon>Tanacetum</taxon>
    </lineage>
</organism>
<evidence type="ECO:0000313" key="2">
    <source>
        <dbReference type="EMBL" id="GJT41963.1"/>
    </source>
</evidence>
<dbReference type="EMBL" id="BQNB010015604">
    <property type="protein sequence ID" value="GJT41963.1"/>
    <property type="molecule type" value="Genomic_DNA"/>
</dbReference>
<name>A0ABQ5DSV8_9ASTR</name>
<reference evidence="2" key="2">
    <citation type="submission" date="2022-01" db="EMBL/GenBank/DDBJ databases">
        <authorList>
            <person name="Yamashiro T."/>
            <person name="Shiraishi A."/>
            <person name="Satake H."/>
            <person name="Nakayama K."/>
        </authorList>
    </citation>
    <scope>NUCLEOTIDE SEQUENCE</scope>
</reference>
<accession>A0ABQ5DSV8</accession>
<feature type="region of interest" description="Disordered" evidence="1">
    <location>
        <begin position="158"/>
        <end position="186"/>
    </location>
</feature>
<keyword evidence="3" id="KW-1185">Reference proteome</keyword>
<proteinExistence type="predicted"/>
<evidence type="ECO:0008006" key="4">
    <source>
        <dbReference type="Google" id="ProtNLM"/>
    </source>
</evidence>
<gene>
    <name evidence="2" type="ORF">Tco_0941828</name>
</gene>
<evidence type="ECO:0000256" key="1">
    <source>
        <dbReference type="SAM" id="MobiDB-lite"/>
    </source>
</evidence>
<dbReference type="Proteomes" id="UP001151760">
    <property type="component" value="Unassembled WGS sequence"/>
</dbReference>
<comment type="caution">
    <text evidence="2">The sequence shown here is derived from an EMBL/GenBank/DDBJ whole genome shotgun (WGS) entry which is preliminary data.</text>
</comment>
<reference evidence="2" key="1">
    <citation type="journal article" date="2022" name="Int. J. Mol. Sci.">
        <title>Draft Genome of Tanacetum Coccineum: Genomic Comparison of Closely Related Tanacetum-Family Plants.</title>
        <authorList>
            <person name="Yamashiro T."/>
            <person name="Shiraishi A."/>
            <person name="Nakayama K."/>
            <person name="Satake H."/>
        </authorList>
    </citation>
    <scope>NUCLEOTIDE SEQUENCE</scope>
</reference>
<feature type="compositionally biased region" description="Basic residues" evidence="1">
    <location>
        <begin position="170"/>
        <end position="179"/>
    </location>
</feature>